<name>A0ABX5FHI6_9BACL</name>
<dbReference type="Proteomes" id="UP000241645">
    <property type="component" value="Unassembled WGS sequence"/>
</dbReference>
<evidence type="ECO:0000313" key="2">
    <source>
        <dbReference type="EMBL" id="PSK04096.1"/>
    </source>
</evidence>
<evidence type="ECO:0000256" key="1">
    <source>
        <dbReference type="SAM" id="MobiDB-lite"/>
    </source>
</evidence>
<dbReference type="EMBL" id="PXZO01000063">
    <property type="protein sequence ID" value="PSK04096.1"/>
    <property type="molecule type" value="Genomic_DNA"/>
</dbReference>
<gene>
    <name evidence="2" type="ORF">C7R92_27335</name>
</gene>
<dbReference type="RefSeq" id="WP_106836328.1">
    <property type="nucleotide sequence ID" value="NZ_JARMEW010000060.1"/>
</dbReference>
<reference evidence="2 3" key="1">
    <citation type="submission" date="2018-03" db="EMBL/GenBank/DDBJ databases">
        <title>Brevisbacillus phylogenomics.</title>
        <authorList>
            <person name="Dunlap C."/>
        </authorList>
    </citation>
    <scope>NUCLEOTIDE SEQUENCE [LARGE SCALE GENOMIC DNA]</scope>
    <source>
        <strain evidence="2 3">NRRL B-41110</strain>
    </source>
</reference>
<evidence type="ECO:0000313" key="3">
    <source>
        <dbReference type="Proteomes" id="UP000241645"/>
    </source>
</evidence>
<keyword evidence="3" id="KW-1185">Reference proteome</keyword>
<accession>A0ABX5FHI6</accession>
<sequence>MPKTIQQVREHIEKARIVESMTSTEALERKRKFQDDMAEISRNRDLSDIGRENAVSKLKLQHGVEFLQDAYQLKQIYMAELRKAREGADAIVYAKPRKPDPVKLERFEDELKALKTTLMLTGRADDAKRKVEEFVTKYVKSPDDRYLALKVREDFAQIAAPILETAGVDKAKVRVQLSEIFEGLEQRTLSEEVQEAVQIIGLADSMIERNSLFPSLVTESMTTTLGREYAGFLNTPEVFFEDKEALKPEDYVHPEDTPQAKAARALEERREQENREFAERWRSLNQRIEEFRRGGE</sequence>
<proteinExistence type="predicted"/>
<protein>
    <submittedName>
        <fullName evidence="2">Uncharacterized protein</fullName>
    </submittedName>
</protein>
<comment type="caution">
    <text evidence="2">The sequence shown here is derived from an EMBL/GenBank/DDBJ whole genome shotgun (WGS) entry which is preliminary data.</text>
</comment>
<organism evidence="2 3">
    <name type="scientific">Brevibacillus porteri</name>
    <dbReference type="NCBI Taxonomy" id="2126350"/>
    <lineage>
        <taxon>Bacteria</taxon>
        <taxon>Bacillati</taxon>
        <taxon>Bacillota</taxon>
        <taxon>Bacilli</taxon>
        <taxon>Bacillales</taxon>
        <taxon>Paenibacillaceae</taxon>
        <taxon>Brevibacillus</taxon>
    </lineage>
</organism>
<dbReference type="GeneID" id="95753796"/>
<feature type="region of interest" description="Disordered" evidence="1">
    <location>
        <begin position="249"/>
        <end position="277"/>
    </location>
</feature>